<comment type="caution">
    <text evidence="2">The sequence shown here is derived from an EMBL/GenBank/DDBJ whole genome shotgun (WGS) entry which is preliminary data.</text>
</comment>
<keyword evidence="1" id="KW-0472">Membrane</keyword>
<gene>
    <name evidence="2" type="ORF">CUS_5434</name>
</gene>
<dbReference type="STRING" id="246199.CUS_5434"/>
<dbReference type="Proteomes" id="UP000004259">
    <property type="component" value="Unassembled WGS sequence"/>
</dbReference>
<keyword evidence="1" id="KW-1133">Transmembrane helix</keyword>
<proteinExistence type="predicted"/>
<accession>E9SE15</accession>
<dbReference type="EMBL" id="ADKM02000093">
    <property type="protein sequence ID" value="EGC02480.1"/>
    <property type="molecule type" value="Genomic_DNA"/>
</dbReference>
<protein>
    <submittedName>
        <fullName evidence="2">Uncharacterized protein</fullName>
    </submittedName>
</protein>
<evidence type="ECO:0000313" key="3">
    <source>
        <dbReference type="Proteomes" id="UP000004259"/>
    </source>
</evidence>
<feature type="transmembrane region" description="Helical" evidence="1">
    <location>
        <begin position="100"/>
        <end position="121"/>
    </location>
</feature>
<name>E9SE15_RUMAL</name>
<organism evidence="2 3">
    <name type="scientific">Ruminococcus albus 8</name>
    <dbReference type="NCBI Taxonomy" id="246199"/>
    <lineage>
        <taxon>Bacteria</taxon>
        <taxon>Bacillati</taxon>
        <taxon>Bacillota</taxon>
        <taxon>Clostridia</taxon>
        <taxon>Eubacteriales</taxon>
        <taxon>Oscillospiraceae</taxon>
        <taxon>Ruminococcus</taxon>
    </lineage>
</organism>
<keyword evidence="3" id="KW-1185">Reference proteome</keyword>
<reference evidence="2 3" key="1">
    <citation type="submission" date="2011-02" db="EMBL/GenBank/DDBJ databases">
        <authorList>
            <person name="Nelson K.E."/>
            <person name="Sutton G."/>
            <person name="Torralba M."/>
            <person name="Durkin S."/>
            <person name="Harkins D."/>
            <person name="Montgomery R."/>
            <person name="Ziemer C."/>
            <person name="Klaassens E."/>
            <person name="Ocuiv P."/>
            <person name="Morrison M."/>
        </authorList>
    </citation>
    <scope>NUCLEOTIDE SEQUENCE [LARGE SCALE GENOMIC DNA]</scope>
    <source>
        <strain evidence="2 3">8</strain>
    </source>
</reference>
<feature type="transmembrane region" description="Helical" evidence="1">
    <location>
        <begin position="70"/>
        <end position="88"/>
    </location>
</feature>
<dbReference type="RefSeq" id="WP_002850841.1">
    <property type="nucleotide sequence ID" value="NZ_ADKM02000093.1"/>
</dbReference>
<evidence type="ECO:0000313" key="2">
    <source>
        <dbReference type="EMBL" id="EGC02480.1"/>
    </source>
</evidence>
<dbReference type="AlphaFoldDB" id="E9SE15"/>
<sequence length="160" mass="18760">MAKKNQPYSEIIDLQKELKEYKKLCRGKKSKFKYYLDWKEHITENLLKLDDNDKKENFLHYLINRKRGSGVAKSIYMPLILSVIALYVNNIVNTSTENKYGIAANVIALVIFILLIIFFVVKDSFGYHDDYCFYCDTIEILEEIMYGKKSHTPDPLTETL</sequence>
<evidence type="ECO:0000256" key="1">
    <source>
        <dbReference type="SAM" id="Phobius"/>
    </source>
</evidence>
<keyword evidence="1" id="KW-0812">Transmembrane</keyword>